<dbReference type="Proteomes" id="UP000054388">
    <property type="component" value="Unassembled WGS sequence"/>
</dbReference>
<accession>A0A117KBM3</accession>
<proteinExistence type="predicted"/>
<sequence length="635" mass="74875">MRNNNLFLVIIIILFSDMFKGQEKSVSYDSLYKLFNSYNENDHRAMVFVNMYIKKASRENNLKKLVSGYEEAIYYSPTPEQKLLYADSAVIVAIKLKHKDLIARSYLGKGIVYYYNTRNYKKALEEYLKAFKSVNGSRDDYLKNKVVYHLAIVKSYLGDYSEAAGYFVLTADYFEKNMIRKDIHPNTRLNQEAGYYNSIYRLSRCYYNMQLYEKEDSLLAIGLNNMKTIGEHPVEYAYFQKGKGIQCIRNKKYDSAAEHLFIAESILNDKEDFAALATVNYYLGILNWNSGKKDKSYKFLDKVDSLVNHFKFITPEIRPSYKYLITYSKAKGDSDKADYYTQQLLKADSILIADFPKLSSLIKYEYDGKVYEDEKRRRLNDKKNAHLKLSLLLVATVIVTTIIFYRSMIKERKLQMQYRQLLVKVQQNREKIYARPKDNKSFDGLDTYDGSAQTSDIVRDEEIYYKVKVYLNQYQDNVVADKNVDEGLDDAMDCEVYHRPDEDEHQDLSQDRYDPQMINKIIEKLRVFEEEKRYLQKNLKMPDVADIVGTNRSILSHIVNVYLKIHYPDYIKTLRIRHITELMLEDKIYLKYKMESLADICGISSRQMFSLHFRQINGMSPTEFIRQRLKDLENQ</sequence>
<dbReference type="PROSITE" id="PS01124">
    <property type="entry name" value="HTH_ARAC_FAMILY_2"/>
    <property type="match status" value="1"/>
</dbReference>
<dbReference type="Gene3D" id="1.25.40.10">
    <property type="entry name" value="Tetratricopeptide repeat domain"/>
    <property type="match status" value="2"/>
</dbReference>
<dbReference type="GO" id="GO:0043565">
    <property type="term" value="F:sequence-specific DNA binding"/>
    <property type="evidence" value="ECO:0007669"/>
    <property type="project" value="InterPro"/>
</dbReference>
<dbReference type="SMART" id="SM00342">
    <property type="entry name" value="HTH_ARAC"/>
    <property type="match status" value="1"/>
</dbReference>
<keyword evidence="1" id="KW-0812">Transmembrane</keyword>
<dbReference type="AlphaFoldDB" id="A0A117KBM3"/>
<evidence type="ECO:0000256" key="1">
    <source>
        <dbReference type="SAM" id="Phobius"/>
    </source>
</evidence>
<organism evidence="3 4">
    <name type="scientific">Chryseobacterium aquaticum subsp. greenlandense</name>
    <dbReference type="NCBI Taxonomy" id="345663"/>
    <lineage>
        <taxon>Bacteria</taxon>
        <taxon>Pseudomonadati</taxon>
        <taxon>Bacteroidota</taxon>
        <taxon>Flavobacteriia</taxon>
        <taxon>Flavobacteriales</taxon>
        <taxon>Weeksellaceae</taxon>
        <taxon>Chryseobacterium group</taxon>
        <taxon>Chryseobacterium</taxon>
    </lineage>
</organism>
<protein>
    <recommendedName>
        <fullName evidence="2">HTH araC/xylS-type domain-containing protein</fullName>
    </recommendedName>
</protein>
<name>A0A117KBM3_9FLAO</name>
<dbReference type="GO" id="GO:0003700">
    <property type="term" value="F:DNA-binding transcription factor activity"/>
    <property type="evidence" value="ECO:0007669"/>
    <property type="project" value="InterPro"/>
</dbReference>
<evidence type="ECO:0000313" key="3">
    <source>
        <dbReference type="EMBL" id="KUJ56233.1"/>
    </source>
</evidence>
<dbReference type="RefSeq" id="WP_059136239.1">
    <property type="nucleotide sequence ID" value="NZ_LMAI01000004.1"/>
</dbReference>
<dbReference type="InterPro" id="IPR011990">
    <property type="entry name" value="TPR-like_helical_dom_sf"/>
</dbReference>
<keyword evidence="1" id="KW-0472">Membrane</keyword>
<keyword evidence="1" id="KW-1133">Transmembrane helix</keyword>
<evidence type="ECO:0000259" key="2">
    <source>
        <dbReference type="PROSITE" id="PS01124"/>
    </source>
</evidence>
<dbReference type="Gene3D" id="1.10.10.60">
    <property type="entry name" value="Homeodomain-like"/>
    <property type="match status" value="1"/>
</dbReference>
<feature type="domain" description="HTH araC/xylS-type" evidence="2">
    <location>
        <begin position="525"/>
        <end position="627"/>
    </location>
</feature>
<dbReference type="SUPFAM" id="SSF81901">
    <property type="entry name" value="HCP-like"/>
    <property type="match status" value="1"/>
</dbReference>
<gene>
    <name evidence="3" type="ORF">AR686_06570</name>
</gene>
<dbReference type="InterPro" id="IPR018060">
    <property type="entry name" value="HTH_AraC"/>
</dbReference>
<evidence type="ECO:0000313" key="4">
    <source>
        <dbReference type="Proteomes" id="UP000054388"/>
    </source>
</evidence>
<dbReference type="EMBL" id="LMAI01000004">
    <property type="protein sequence ID" value="KUJ56233.1"/>
    <property type="molecule type" value="Genomic_DNA"/>
</dbReference>
<reference evidence="3 4" key="1">
    <citation type="submission" date="2015-10" db="EMBL/GenBank/DDBJ databases">
        <title>Genome sequence of Chryseobacterium greenlandense.</title>
        <authorList>
            <person name="Newman J."/>
            <person name="Fischer K."/>
            <person name="Miller J."/>
        </authorList>
    </citation>
    <scope>NUCLEOTIDE SEQUENCE [LARGE SCALE GENOMIC DNA]</scope>
    <source>
        <strain evidence="3 4">UMB34</strain>
    </source>
</reference>
<comment type="caution">
    <text evidence="3">The sequence shown here is derived from an EMBL/GenBank/DDBJ whole genome shotgun (WGS) entry which is preliminary data.</text>
</comment>
<feature type="transmembrane region" description="Helical" evidence="1">
    <location>
        <begin position="385"/>
        <end position="405"/>
    </location>
</feature>